<evidence type="ECO:0000256" key="1">
    <source>
        <dbReference type="ARBA" id="ARBA00004442"/>
    </source>
</evidence>
<dbReference type="Gene3D" id="1.25.40.390">
    <property type="match status" value="1"/>
</dbReference>
<dbReference type="PROSITE" id="PS51257">
    <property type="entry name" value="PROKAR_LIPOPROTEIN"/>
    <property type="match status" value="1"/>
</dbReference>
<keyword evidence="4" id="KW-0472">Membrane</keyword>
<comment type="subcellular location">
    <subcellularLocation>
        <location evidence="1">Cell outer membrane</location>
    </subcellularLocation>
</comment>
<keyword evidence="9" id="KW-1185">Reference proteome</keyword>
<dbReference type="EMBL" id="CP095855">
    <property type="protein sequence ID" value="UPK68055.1"/>
    <property type="molecule type" value="Genomic_DNA"/>
</dbReference>
<protein>
    <submittedName>
        <fullName evidence="8">RagB/SusD family nutrient uptake outer membrane protein</fullName>
    </submittedName>
</protein>
<gene>
    <name evidence="8" type="ORF">MYF79_24185</name>
</gene>
<reference evidence="8 9" key="1">
    <citation type="submission" date="2022-04" db="EMBL/GenBank/DDBJ databases">
        <title>The arsenic-methylating capacity of Chitinophaga filiformis YT5 during chitin decomposition.</title>
        <authorList>
            <person name="Chen G."/>
            <person name="Liang Y."/>
        </authorList>
    </citation>
    <scope>NUCLEOTIDE SEQUENCE [LARGE SCALE GENOMIC DNA]</scope>
    <source>
        <strain evidence="8 9">YT5</strain>
    </source>
</reference>
<feature type="domain" description="RagB/SusD" evidence="6">
    <location>
        <begin position="348"/>
        <end position="462"/>
    </location>
</feature>
<evidence type="ECO:0000256" key="2">
    <source>
        <dbReference type="ARBA" id="ARBA00006275"/>
    </source>
</evidence>
<accession>A0ABY4HXE1</accession>
<dbReference type="InterPro" id="IPR011990">
    <property type="entry name" value="TPR-like_helical_dom_sf"/>
</dbReference>
<name>A0ABY4HXE1_CHIFI</name>
<evidence type="ECO:0000259" key="6">
    <source>
        <dbReference type="Pfam" id="PF07980"/>
    </source>
</evidence>
<feature type="domain" description="SusD-like N-terminal" evidence="7">
    <location>
        <begin position="28"/>
        <end position="232"/>
    </location>
</feature>
<dbReference type="Pfam" id="PF07980">
    <property type="entry name" value="SusD_RagB"/>
    <property type="match status" value="1"/>
</dbReference>
<dbReference type="RefSeq" id="WP_247810396.1">
    <property type="nucleotide sequence ID" value="NZ_CP095855.1"/>
</dbReference>
<dbReference type="Pfam" id="PF14322">
    <property type="entry name" value="SusD-like_3"/>
    <property type="match status" value="1"/>
</dbReference>
<evidence type="ECO:0000259" key="7">
    <source>
        <dbReference type="Pfam" id="PF14322"/>
    </source>
</evidence>
<evidence type="ECO:0000313" key="9">
    <source>
        <dbReference type="Proteomes" id="UP000830198"/>
    </source>
</evidence>
<evidence type="ECO:0000256" key="4">
    <source>
        <dbReference type="ARBA" id="ARBA00023136"/>
    </source>
</evidence>
<proteinExistence type="inferred from homology"/>
<evidence type="ECO:0000256" key="5">
    <source>
        <dbReference type="ARBA" id="ARBA00023237"/>
    </source>
</evidence>
<sequence>MNIKGTIKIHVIFTLALLILSSCKKEDKFLDVKPQDKLFTISTLRDCEYLLQNERIFNYFQPTLGKASTDEYFVSESDLINLEPIYQNIYVWAKKIYSPGANDANWSDAYSRVYYANTILDALKLLHIEAEDSKRVERIRAMALFYRSYAFNSLMQIFTTPYDSATASTALGIPLKLNSNMNEIPQRSSQQECYRQIISDVLSTLMHLPIKADYITLPSQNAAYGFLARVCLAIGNYTDARLYANSALNINDTLFDYNLAEPGPAFYYFMSLSQYPVPEDIFHTIFLGDPLSSSVTRTIVDSSLYNSYEENDLRKSMFFMDYLGQKRFKGSYEFKMVLSQYEGIANDELYLIRGECAARMGDVESAISDLNKLLVKRYKKGTYIIKVTKDPLEALKLILEERRKEMPFRGTRWTDLRRLNKDPRFSVTLKRIVNGTKYILTPNDSRYAMPIPDNEIELSGIQQNNR</sequence>
<keyword evidence="3" id="KW-0732">Signal</keyword>
<dbReference type="Proteomes" id="UP000830198">
    <property type="component" value="Chromosome"/>
</dbReference>
<dbReference type="SUPFAM" id="SSF48452">
    <property type="entry name" value="TPR-like"/>
    <property type="match status" value="1"/>
</dbReference>
<evidence type="ECO:0000256" key="3">
    <source>
        <dbReference type="ARBA" id="ARBA00022729"/>
    </source>
</evidence>
<comment type="similarity">
    <text evidence="2">Belongs to the SusD family.</text>
</comment>
<organism evidence="8 9">
    <name type="scientific">Chitinophaga filiformis</name>
    <name type="common">Myxococcus filiformis</name>
    <name type="synonym">Flexibacter filiformis</name>
    <dbReference type="NCBI Taxonomy" id="104663"/>
    <lineage>
        <taxon>Bacteria</taxon>
        <taxon>Pseudomonadati</taxon>
        <taxon>Bacteroidota</taxon>
        <taxon>Chitinophagia</taxon>
        <taxon>Chitinophagales</taxon>
        <taxon>Chitinophagaceae</taxon>
        <taxon>Chitinophaga</taxon>
    </lineage>
</organism>
<keyword evidence="5" id="KW-0998">Cell outer membrane</keyword>
<evidence type="ECO:0000313" key="8">
    <source>
        <dbReference type="EMBL" id="UPK68055.1"/>
    </source>
</evidence>
<dbReference type="InterPro" id="IPR012944">
    <property type="entry name" value="SusD_RagB_dom"/>
</dbReference>
<dbReference type="InterPro" id="IPR033985">
    <property type="entry name" value="SusD-like_N"/>
</dbReference>